<accession>A0AAW0F9K0</accession>
<evidence type="ECO:0000256" key="1">
    <source>
        <dbReference type="SAM" id="MobiDB-lite"/>
    </source>
</evidence>
<evidence type="ECO:0008006" key="4">
    <source>
        <dbReference type="Google" id="ProtNLM"/>
    </source>
</evidence>
<protein>
    <recommendedName>
        <fullName evidence="4">WW domain-containing protein</fullName>
    </recommendedName>
</protein>
<feature type="compositionally biased region" description="Polar residues" evidence="1">
    <location>
        <begin position="30"/>
        <end position="39"/>
    </location>
</feature>
<feature type="region of interest" description="Disordered" evidence="1">
    <location>
        <begin position="1"/>
        <end position="43"/>
    </location>
</feature>
<organism evidence="2 3">
    <name type="scientific">Cerrena zonata</name>
    <dbReference type="NCBI Taxonomy" id="2478898"/>
    <lineage>
        <taxon>Eukaryota</taxon>
        <taxon>Fungi</taxon>
        <taxon>Dikarya</taxon>
        <taxon>Basidiomycota</taxon>
        <taxon>Agaricomycotina</taxon>
        <taxon>Agaricomycetes</taxon>
        <taxon>Polyporales</taxon>
        <taxon>Cerrenaceae</taxon>
        <taxon>Cerrena</taxon>
    </lineage>
</organism>
<proteinExistence type="predicted"/>
<dbReference type="EMBL" id="JASBNA010000136">
    <property type="protein sequence ID" value="KAK7676087.1"/>
    <property type="molecule type" value="Genomic_DNA"/>
</dbReference>
<dbReference type="AlphaFoldDB" id="A0AAW0F9K0"/>
<reference evidence="2 3" key="1">
    <citation type="submission" date="2022-09" db="EMBL/GenBank/DDBJ databases">
        <authorList>
            <person name="Palmer J.M."/>
        </authorList>
    </citation>
    <scope>NUCLEOTIDE SEQUENCE [LARGE SCALE GENOMIC DNA]</scope>
    <source>
        <strain evidence="2 3">DSM 7382</strain>
    </source>
</reference>
<dbReference type="Proteomes" id="UP001385951">
    <property type="component" value="Unassembled WGS sequence"/>
</dbReference>
<feature type="compositionally biased region" description="Low complexity" evidence="1">
    <location>
        <begin position="1"/>
        <end position="17"/>
    </location>
</feature>
<evidence type="ECO:0000313" key="3">
    <source>
        <dbReference type="Proteomes" id="UP001385951"/>
    </source>
</evidence>
<gene>
    <name evidence="2" type="ORF">QCA50_020958</name>
</gene>
<keyword evidence="3" id="KW-1185">Reference proteome</keyword>
<sequence>MAAAPSAALPDAHLPSSTAASRRNPLPRSTLPSSQTLQKSSSLAPQISISSSANTSLGSQVGDGWGAHFWVTLVDPQSGVSFYACPSTGEVSWDPPVGNFLLPPSPDGEWWEMFDEASGPALLLSYKDLQRLFGNGLRLLSFL</sequence>
<comment type="caution">
    <text evidence="2">The sequence shown here is derived from an EMBL/GenBank/DDBJ whole genome shotgun (WGS) entry which is preliminary data.</text>
</comment>
<evidence type="ECO:0000313" key="2">
    <source>
        <dbReference type="EMBL" id="KAK7676087.1"/>
    </source>
</evidence>
<name>A0AAW0F9K0_9APHY</name>